<gene>
    <name evidence="2" type="ORF">PGB27_24735</name>
</gene>
<evidence type="ECO:0000313" key="3">
    <source>
        <dbReference type="Proteomes" id="UP001300763"/>
    </source>
</evidence>
<comment type="caution">
    <text evidence="2">The sequence shown here is derived from an EMBL/GenBank/DDBJ whole genome shotgun (WGS) entry which is preliminary data.</text>
</comment>
<dbReference type="Gene3D" id="2.60.120.10">
    <property type="entry name" value="Jelly Rolls"/>
    <property type="match status" value="1"/>
</dbReference>
<dbReference type="InterPro" id="IPR011051">
    <property type="entry name" value="RmlC_Cupin_sf"/>
</dbReference>
<dbReference type="EMBL" id="JAQZAO010000013">
    <property type="protein sequence ID" value="MDD7968564.1"/>
    <property type="molecule type" value="Genomic_DNA"/>
</dbReference>
<evidence type="ECO:0000259" key="1">
    <source>
        <dbReference type="Pfam" id="PF05899"/>
    </source>
</evidence>
<dbReference type="InterPro" id="IPR014710">
    <property type="entry name" value="RmlC-like_jellyroll"/>
</dbReference>
<feature type="domain" description="(S)-ureidoglycine aminohydrolase cupin" evidence="1">
    <location>
        <begin position="66"/>
        <end position="100"/>
    </location>
</feature>
<dbReference type="RefSeq" id="WP_274203097.1">
    <property type="nucleotide sequence ID" value="NZ_JAQZAO010000013.1"/>
</dbReference>
<accession>A0ABT5T0B8</accession>
<dbReference type="InterPro" id="IPR008579">
    <property type="entry name" value="UGlyAH_Cupin_dom"/>
</dbReference>
<dbReference type="Proteomes" id="UP001300763">
    <property type="component" value="Unassembled WGS sequence"/>
</dbReference>
<evidence type="ECO:0000313" key="2">
    <source>
        <dbReference type="EMBL" id="MDD7968564.1"/>
    </source>
</evidence>
<dbReference type="Pfam" id="PF05899">
    <property type="entry name" value="Cupin_3"/>
    <property type="match status" value="1"/>
</dbReference>
<organism evidence="2 3">
    <name type="scientific">Actinomycetospora lemnae</name>
    <dbReference type="NCBI Taxonomy" id="3019891"/>
    <lineage>
        <taxon>Bacteria</taxon>
        <taxon>Bacillati</taxon>
        <taxon>Actinomycetota</taxon>
        <taxon>Actinomycetes</taxon>
        <taxon>Pseudonocardiales</taxon>
        <taxon>Pseudonocardiaceae</taxon>
        <taxon>Actinomycetospora</taxon>
    </lineage>
</organism>
<protein>
    <submittedName>
        <fullName evidence="2">Cupin domain-containing protein</fullName>
    </submittedName>
</protein>
<reference evidence="2 3" key="1">
    <citation type="submission" date="2023-02" db="EMBL/GenBank/DDBJ databases">
        <title>Genome sequencing required for Actinomycetospora new species description.</title>
        <authorList>
            <person name="Saimee Y."/>
            <person name="Duangmal K."/>
        </authorList>
    </citation>
    <scope>NUCLEOTIDE SEQUENCE [LARGE SCALE GENOMIC DNA]</scope>
    <source>
        <strain evidence="2 3">DW7H6</strain>
    </source>
</reference>
<name>A0ABT5T0B8_9PSEU</name>
<dbReference type="SUPFAM" id="SSF51182">
    <property type="entry name" value="RmlC-like cupins"/>
    <property type="match status" value="1"/>
</dbReference>
<sequence length="130" mass="13895">MRIRREDLSVIMDVPGATARQISGFGDVSGYGSLAAEWFSLGAGTDIAPLLQGLPSNSCHAPHWGYLMSGEVVVTYADGATETIHGGDLFYWPPGHSVRVERDAEIILFSPAQEHNTVIDHMKTVLAGAG</sequence>
<proteinExistence type="predicted"/>
<keyword evidence="3" id="KW-1185">Reference proteome</keyword>